<dbReference type="EMBL" id="CP013244">
    <property type="protein sequence ID" value="ANP44854.1"/>
    <property type="molecule type" value="Genomic_DNA"/>
</dbReference>
<dbReference type="AlphaFoldDB" id="A0A1B1AE64"/>
<dbReference type="Proteomes" id="UP000092498">
    <property type="component" value="Chromosome"/>
</dbReference>
<name>A0A1B1AE64_9PROT</name>
<evidence type="ECO:0000256" key="1">
    <source>
        <dbReference type="ARBA" id="ARBA00022737"/>
    </source>
</evidence>
<dbReference type="SUPFAM" id="SSF48452">
    <property type="entry name" value="TPR-like"/>
    <property type="match status" value="2"/>
</dbReference>
<dbReference type="Gene3D" id="1.25.40.10">
    <property type="entry name" value="Tetratricopeptide repeat domain"/>
    <property type="match status" value="3"/>
</dbReference>
<dbReference type="Pfam" id="PF13432">
    <property type="entry name" value="TPR_16"/>
    <property type="match status" value="4"/>
</dbReference>
<proteinExistence type="predicted"/>
<dbReference type="PROSITE" id="PS50005">
    <property type="entry name" value="TPR"/>
    <property type="match status" value="2"/>
</dbReference>
<dbReference type="GO" id="GO:0016757">
    <property type="term" value="F:glycosyltransferase activity"/>
    <property type="evidence" value="ECO:0007669"/>
    <property type="project" value="InterPro"/>
</dbReference>
<dbReference type="STRING" id="1759059.ATE48_02395"/>
<dbReference type="InterPro" id="IPR050498">
    <property type="entry name" value="Ycf3"/>
</dbReference>
<dbReference type="Gene3D" id="3.40.50.2000">
    <property type="entry name" value="Glycogen Phosphorylase B"/>
    <property type="match status" value="1"/>
</dbReference>
<dbReference type="PANTHER" id="PTHR44858">
    <property type="entry name" value="TETRATRICOPEPTIDE REPEAT PROTEIN 6"/>
    <property type="match status" value="1"/>
</dbReference>
<dbReference type="RefSeq" id="WP_066767454.1">
    <property type="nucleotide sequence ID" value="NZ_CP013244.1"/>
</dbReference>
<protein>
    <submittedName>
        <fullName evidence="4">Uncharacterized protein</fullName>
    </submittedName>
</protein>
<reference evidence="4 5" key="1">
    <citation type="submission" date="2015-11" db="EMBL/GenBank/DDBJ databases">
        <title>Whole-Genome Sequence of Candidatus Oderbacter manganicum from the National Park Lower Oder Valley, Germany.</title>
        <authorList>
            <person name="Braun B."/>
            <person name="Liere K."/>
            <person name="Szewzyk U."/>
        </authorList>
    </citation>
    <scope>NUCLEOTIDE SEQUENCE [LARGE SCALE GENOMIC DNA]</scope>
    <source>
        <strain evidence="4 5">OTSz_A_272</strain>
    </source>
</reference>
<feature type="repeat" description="TPR" evidence="3">
    <location>
        <begin position="133"/>
        <end position="166"/>
    </location>
</feature>
<sequence>MKSVVEVFDVFRRGDLAGAEEMVSEILRRAPEDCDALHLMATIHHAKGDLQGAAAYFDRAHHVSPSDAEIAFNRAVVLFTLGRHEPCIEACLDVLKLRPGDPEVLLMQGVAFAALGRHEAALAALEQTYQHRADVHARRAASFLQLGQTEEALSAAARACGIDPRNADAHYHRGAALALLELWPQAVEAYDAALELSPNNLTIRGARAPALANIGRFDDALADIDAALTRSPDRPELLSRRAYTLSAANRHDEALLAYKNVLTRAPRDAAAIYAQSDLLLGGGDFEAGLALYEVRHAINRRVTATSSAPRWRGEPLEGKTILVQGEQGFGDLFQFCRFVPSLAARGANVILQERAQTRGLMQSLDGVGEFVSASEPAPAADYHIPLASLVGALDVRIETIPAPIPYLKAEAERAARWRETLGIAQRRRIGVAWSGITRHAMQKWRSLDDVALEQLLRVDAEFISLQMEDSAVAQARQVLQLGGAIADFADLAALIDTLDLVVSVDTGVAHLAGALGKPVLLMLPFRADWRWLRDRADTPWYPNMCLFRQPRFGDWQSVIVDVHAALQE</sequence>
<evidence type="ECO:0000256" key="3">
    <source>
        <dbReference type="PROSITE-ProRule" id="PRU00339"/>
    </source>
</evidence>
<dbReference type="OrthoDB" id="7190635at2"/>
<dbReference type="InterPro" id="IPR019734">
    <property type="entry name" value="TPR_rpt"/>
</dbReference>
<keyword evidence="2 3" id="KW-0802">TPR repeat</keyword>
<organism evidence="4 5">
    <name type="scientific">Candidatus Viadribacter manganicus</name>
    <dbReference type="NCBI Taxonomy" id="1759059"/>
    <lineage>
        <taxon>Bacteria</taxon>
        <taxon>Pseudomonadati</taxon>
        <taxon>Pseudomonadota</taxon>
        <taxon>Alphaproteobacteria</taxon>
        <taxon>Hyphomonadales</taxon>
        <taxon>Hyphomonadaceae</taxon>
        <taxon>Candidatus Viadribacter</taxon>
    </lineage>
</organism>
<dbReference type="SUPFAM" id="SSF53756">
    <property type="entry name" value="UDP-Glycosyltransferase/glycogen phosphorylase"/>
    <property type="match status" value="1"/>
</dbReference>
<dbReference type="SMART" id="SM00028">
    <property type="entry name" value="TPR"/>
    <property type="match status" value="6"/>
</dbReference>
<accession>A0A1B1AE64</accession>
<feature type="repeat" description="TPR" evidence="3">
    <location>
        <begin position="167"/>
        <end position="200"/>
    </location>
</feature>
<evidence type="ECO:0000313" key="5">
    <source>
        <dbReference type="Proteomes" id="UP000092498"/>
    </source>
</evidence>
<dbReference type="KEGG" id="cbot:ATE48_02395"/>
<gene>
    <name evidence="4" type="ORF">ATE48_02395</name>
</gene>
<dbReference type="InterPro" id="IPR002201">
    <property type="entry name" value="Glyco_trans_9"/>
</dbReference>
<evidence type="ECO:0000256" key="2">
    <source>
        <dbReference type="ARBA" id="ARBA00022803"/>
    </source>
</evidence>
<dbReference type="InParanoid" id="A0A1B1AE64"/>
<evidence type="ECO:0000313" key="4">
    <source>
        <dbReference type="EMBL" id="ANP44854.1"/>
    </source>
</evidence>
<dbReference type="InterPro" id="IPR011990">
    <property type="entry name" value="TPR-like_helical_dom_sf"/>
</dbReference>
<keyword evidence="5" id="KW-1185">Reference proteome</keyword>
<keyword evidence="1" id="KW-0677">Repeat</keyword>
<dbReference type="Pfam" id="PF01075">
    <property type="entry name" value="Glyco_transf_9"/>
    <property type="match status" value="1"/>
</dbReference>
<dbReference type="PANTHER" id="PTHR44858:SF1">
    <property type="entry name" value="UDP-N-ACETYLGLUCOSAMINE--PEPTIDE N-ACETYLGLUCOSAMINYLTRANSFERASE SPINDLY-RELATED"/>
    <property type="match status" value="1"/>
</dbReference>